<dbReference type="Pfam" id="PF08478">
    <property type="entry name" value="POTRA_1"/>
    <property type="match status" value="1"/>
</dbReference>
<dbReference type="InterPro" id="IPR026579">
    <property type="entry name" value="FtsQ"/>
</dbReference>
<keyword evidence="4 8" id="KW-0812">Transmembrane</keyword>
<evidence type="ECO:0000256" key="6">
    <source>
        <dbReference type="ARBA" id="ARBA00023136"/>
    </source>
</evidence>
<dbReference type="Proteomes" id="UP001596435">
    <property type="component" value="Unassembled WGS sequence"/>
</dbReference>
<dbReference type="InterPro" id="IPR050487">
    <property type="entry name" value="FtsQ_DivIB"/>
</dbReference>
<reference evidence="11" key="1">
    <citation type="journal article" date="2019" name="Int. J. Syst. Evol. Microbiol.">
        <title>The Global Catalogue of Microorganisms (GCM) 10K type strain sequencing project: providing services to taxonomists for standard genome sequencing and annotation.</title>
        <authorList>
            <consortium name="The Broad Institute Genomics Platform"/>
            <consortium name="The Broad Institute Genome Sequencing Center for Infectious Disease"/>
            <person name="Wu L."/>
            <person name="Ma J."/>
        </authorList>
    </citation>
    <scope>NUCLEOTIDE SEQUENCE [LARGE SCALE GENOMIC DNA]</scope>
    <source>
        <strain evidence="11">CGMCC 1.12859</strain>
    </source>
</reference>
<sequence>MADPAAPAAPSGEPPAPRVRLSRRGVLVLCLLGALIAGSLGWLVFVSSALDVRSVAVQGLDSGRLSQDEVARALGGLRHGPLARVDLAEAQRRVQSVPRVAKAEVWRGWPHTLRVKVTERRAVASVRTDDGRFAQVDAGGFTFATEAAAPAGVPVVDLQLGQQANDALAVFDRQALVQAAITVAAGLPPEVAKQAGAVQVHSYDDVRLQLAGGVTVRWGSPERTPRKAVVLTALLGRKAANYDVSAPDAPAVSG</sequence>
<keyword evidence="3 8" id="KW-0132">Cell division</keyword>
<dbReference type="HAMAP" id="MF_00911">
    <property type="entry name" value="FtsQ_subfam"/>
    <property type="match status" value="1"/>
</dbReference>
<evidence type="ECO:0000259" key="9">
    <source>
        <dbReference type="PROSITE" id="PS51779"/>
    </source>
</evidence>
<dbReference type="Gene3D" id="3.10.20.310">
    <property type="entry name" value="membrane protein fhac"/>
    <property type="match status" value="1"/>
</dbReference>
<keyword evidence="7 8" id="KW-0131">Cell cycle</keyword>
<keyword evidence="2 8" id="KW-1003">Cell membrane</keyword>
<dbReference type="InterPro" id="IPR005548">
    <property type="entry name" value="Cell_div_FtsQ/DivIB_C"/>
</dbReference>
<evidence type="ECO:0000256" key="7">
    <source>
        <dbReference type="ARBA" id="ARBA00023306"/>
    </source>
</evidence>
<dbReference type="PROSITE" id="PS51779">
    <property type="entry name" value="POTRA"/>
    <property type="match status" value="1"/>
</dbReference>
<dbReference type="PANTHER" id="PTHR37820">
    <property type="entry name" value="CELL DIVISION PROTEIN DIVIB"/>
    <property type="match status" value="1"/>
</dbReference>
<comment type="subcellular location">
    <subcellularLocation>
        <location evidence="8">Cell membrane</location>
        <topology evidence="8">Single-pass type II membrane protein</topology>
    </subcellularLocation>
    <subcellularLocation>
        <location evidence="1">Membrane</location>
    </subcellularLocation>
    <text evidence="8">Localizes to the division septum.</text>
</comment>
<proteinExistence type="inferred from homology"/>
<dbReference type="RefSeq" id="WP_380231622.1">
    <property type="nucleotide sequence ID" value="NZ_JBHSVH010000002.1"/>
</dbReference>
<keyword evidence="5 8" id="KW-1133">Transmembrane helix</keyword>
<keyword evidence="11" id="KW-1185">Reference proteome</keyword>
<dbReference type="Pfam" id="PF03799">
    <property type="entry name" value="FtsQ_DivIB_C"/>
    <property type="match status" value="1"/>
</dbReference>
<keyword evidence="6 8" id="KW-0472">Membrane</keyword>
<comment type="similarity">
    <text evidence="8">Belongs to the FtsQ/DivIB family. FtsQ subfamily.</text>
</comment>
<evidence type="ECO:0000313" key="10">
    <source>
        <dbReference type="EMBL" id="MFC7181814.1"/>
    </source>
</evidence>
<protein>
    <recommendedName>
        <fullName evidence="8">Cell division protein FtsQ</fullName>
    </recommendedName>
</protein>
<dbReference type="PANTHER" id="PTHR37820:SF1">
    <property type="entry name" value="CELL DIVISION PROTEIN FTSQ"/>
    <property type="match status" value="1"/>
</dbReference>
<dbReference type="InterPro" id="IPR013685">
    <property type="entry name" value="POTRA_FtsQ_type"/>
</dbReference>
<dbReference type="InterPro" id="IPR034746">
    <property type="entry name" value="POTRA"/>
</dbReference>
<feature type="transmembrane region" description="Helical" evidence="8">
    <location>
        <begin position="26"/>
        <end position="45"/>
    </location>
</feature>
<comment type="caution">
    <text evidence="10">The sequence shown here is derived from an EMBL/GenBank/DDBJ whole genome shotgun (WGS) entry which is preliminary data.</text>
</comment>
<name>A0ABW2G0E9_9ACTN</name>
<dbReference type="EMBL" id="JBHTAJ010000036">
    <property type="protein sequence ID" value="MFC7181814.1"/>
    <property type="molecule type" value="Genomic_DNA"/>
</dbReference>
<feature type="domain" description="POTRA" evidence="9">
    <location>
        <begin position="50"/>
        <end position="120"/>
    </location>
</feature>
<evidence type="ECO:0000313" key="11">
    <source>
        <dbReference type="Proteomes" id="UP001596435"/>
    </source>
</evidence>
<dbReference type="GO" id="GO:0051301">
    <property type="term" value="P:cell division"/>
    <property type="evidence" value="ECO:0007669"/>
    <property type="project" value="UniProtKB-KW"/>
</dbReference>
<evidence type="ECO:0000256" key="2">
    <source>
        <dbReference type="ARBA" id="ARBA00022475"/>
    </source>
</evidence>
<evidence type="ECO:0000256" key="5">
    <source>
        <dbReference type="ARBA" id="ARBA00022989"/>
    </source>
</evidence>
<evidence type="ECO:0000256" key="1">
    <source>
        <dbReference type="ARBA" id="ARBA00004370"/>
    </source>
</evidence>
<evidence type="ECO:0000256" key="4">
    <source>
        <dbReference type="ARBA" id="ARBA00022692"/>
    </source>
</evidence>
<evidence type="ECO:0000256" key="8">
    <source>
        <dbReference type="HAMAP-Rule" id="MF_00911"/>
    </source>
</evidence>
<accession>A0ABW2G0E9</accession>
<gene>
    <name evidence="8" type="primary">ftsQ</name>
    <name evidence="10" type="ORF">ACFQMG_19875</name>
</gene>
<evidence type="ECO:0000256" key="3">
    <source>
        <dbReference type="ARBA" id="ARBA00022618"/>
    </source>
</evidence>
<organism evidence="10 11">
    <name type="scientific">Kitasatospora paranensis</name>
    <dbReference type="NCBI Taxonomy" id="258053"/>
    <lineage>
        <taxon>Bacteria</taxon>
        <taxon>Bacillati</taxon>
        <taxon>Actinomycetota</taxon>
        <taxon>Actinomycetes</taxon>
        <taxon>Kitasatosporales</taxon>
        <taxon>Streptomycetaceae</taxon>
        <taxon>Kitasatospora</taxon>
    </lineage>
</organism>
<comment type="function">
    <text evidence="8">Essential cell division protein.</text>
</comment>